<keyword evidence="6 11" id="KW-0732">Signal</keyword>
<dbReference type="Proteomes" id="UP000005238">
    <property type="component" value="Unassembled WGS sequence"/>
</dbReference>
<organism evidence="13 14">
    <name type="scientific">Phytophthora ramorum</name>
    <name type="common">Sudden oak death agent</name>
    <dbReference type="NCBI Taxonomy" id="164328"/>
    <lineage>
        <taxon>Eukaryota</taxon>
        <taxon>Sar</taxon>
        <taxon>Stramenopiles</taxon>
        <taxon>Oomycota</taxon>
        <taxon>Peronosporomycetes</taxon>
        <taxon>Peronosporales</taxon>
        <taxon>Peronosporaceae</taxon>
        <taxon>Phytophthora</taxon>
    </lineage>
</organism>
<evidence type="ECO:0000313" key="14">
    <source>
        <dbReference type="Proteomes" id="UP000005238"/>
    </source>
</evidence>
<feature type="signal peptide" evidence="11">
    <location>
        <begin position="1"/>
        <end position="20"/>
    </location>
</feature>
<dbReference type="VEuPathDB" id="FungiDB:KRP22_11782"/>
<evidence type="ECO:0000313" key="13">
    <source>
        <dbReference type="EnsemblProtists" id="Phyra79718"/>
    </source>
</evidence>
<dbReference type="SUPFAM" id="SSF51126">
    <property type="entry name" value="Pectin lyase-like"/>
    <property type="match status" value="1"/>
</dbReference>
<dbReference type="STRING" id="164328.H3GS17"/>
<comment type="catalytic activity">
    <reaction evidence="9 11">
        <text>[(1-&gt;4)-alpha-D-galacturonosyl methyl ester](n) + n H2O = [(1-&gt;4)-alpha-D-galacturonosyl](n) + n methanol + n H(+)</text>
        <dbReference type="Rhea" id="RHEA:22380"/>
        <dbReference type="Rhea" id="RHEA-COMP:14570"/>
        <dbReference type="Rhea" id="RHEA-COMP:14573"/>
        <dbReference type="ChEBI" id="CHEBI:15377"/>
        <dbReference type="ChEBI" id="CHEBI:15378"/>
        <dbReference type="ChEBI" id="CHEBI:17790"/>
        <dbReference type="ChEBI" id="CHEBI:140522"/>
        <dbReference type="ChEBI" id="CHEBI:140523"/>
        <dbReference type="EC" id="3.1.1.11"/>
    </reaction>
</comment>
<feature type="active site" evidence="10">
    <location>
        <position position="205"/>
    </location>
</feature>
<dbReference type="GO" id="GO:0005576">
    <property type="term" value="C:extracellular region"/>
    <property type="evidence" value="ECO:0007669"/>
    <property type="project" value="UniProtKB-SubCell"/>
</dbReference>
<comment type="similarity">
    <text evidence="3">Belongs to the pectinesterase family.</text>
</comment>
<evidence type="ECO:0000256" key="3">
    <source>
        <dbReference type="ARBA" id="ARBA00008891"/>
    </source>
</evidence>
<evidence type="ECO:0000256" key="10">
    <source>
        <dbReference type="PROSITE-ProRule" id="PRU10040"/>
    </source>
</evidence>
<evidence type="ECO:0000259" key="12">
    <source>
        <dbReference type="Pfam" id="PF01095"/>
    </source>
</evidence>
<dbReference type="InterPro" id="IPR033131">
    <property type="entry name" value="Pectinesterase_Asp_AS"/>
</dbReference>
<evidence type="ECO:0000256" key="2">
    <source>
        <dbReference type="ARBA" id="ARBA00005184"/>
    </source>
</evidence>
<keyword evidence="14" id="KW-1185">Reference proteome</keyword>
<dbReference type="Pfam" id="PF01095">
    <property type="entry name" value="Pectinesterase"/>
    <property type="match status" value="1"/>
</dbReference>
<dbReference type="HOGENOM" id="CLU_012243_1_0_1"/>
<evidence type="ECO:0000256" key="8">
    <source>
        <dbReference type="ARBA" id="ARBA00023085"/>
    </source>
</evidence>
<sequence>MHTFALPLLALASLATSTLAAIDCTSNGANARTQPPSGAVVVDASGAYKGSYQTVSEGVANIPNTTAEHTLFVFPGVYHEQVIVPKFNGPLVLQGYTCDTKSYADNQVTVTHTMAQRDLPANTTGALNALVSTMLFKSRNGVKVYNLNIANPTGKIKQLGQAVATYVDNTDYGFYACNFTGYQDTLCANKGKELYARSYIAGAVDFVFGLQSKAWFESCDIESVGKGSITANGNGNSSNLSEYVFNNARVFGALGNGTAYLGRPWYPYARVVWQNSNLSDVINPQGWQTWNKDNNTGNVYFKEFNNVGAGAATDERVAFGGQLTASVDITEILGKDYKSNWWVDASFL</sequence>
<protein>
    <recommendedName>
        <fullName evidence="4 11">Pectinesterase</fullName>
        <ecNumber evidence="4 11">3.1.1.11</ecNumber>
    </recommendedName>
</protein>
<dbReference type="AlphaFoldDB" id="H3GS17"/>
<dbReference type="InterPro" id="IPR011050">
    <property type="entry name" value="Pectin_lyase_fold/virulence"/>
</dbReference>
<dbReference type="FunFam" id="2.160.20.10:FF:000014">
    <property type="entry name" value="Pectinesterase"/>
    <property type="match status" value="1"/>
</dbReference>
<name>H3GS17_PHYRM</name>
<evidence type="ECO:0000256" key="5">
    <source>
        <dbReference type="ARBA" id="ARBA00022525"/>
    </source>
</evidence>
<feature type="domain" description="Pectinesterase catalytic" evidence="12">
    <location>
        <begin position="42"/>
        <end position="322"/>
    </location>
</feature>
<dbReference type="GO" id="GO:0045490">
    <property type="term" value="P:pectin catabolic process"/>
    <property type="evidence" value="ECO:0000318"/>
    <property type="project" value="GO_Central"/>
</dbReference>
<evidence type="ECO:0000256" key="9">
    <source>
        <dbReference type="ARBA" id="ARBA00047928"/>
    </source>
</evidence>
<keyword evidence="8 11" id="KW-0063">Aspartyl esterase</keyword>
<feature type="chain" id="PRO_5005134307" description="Pectinesterase" evidence="11">
    <location>
        <begin position="21"/>
        <end position="348"/>
    </location>
</feature>
<dbReference type="VEuPathDB" id="FungiDB:KRP23_10982"/>
<dbReference type="EC" id="3.1.1.11" evidence="4 11"/>
<comment type="pathway">
    <text evidence="2 11">Glycan metabolism; pectin degradation; 2-dehydro-3-deoxy-D-gluconate from pectin: step 1/5.</text>
</comment>
<dbReference type="GO" id="GO:0030599">
    <property type="term" value="F:pectinesterase activity"/>
    <property type="evidence" value="ECO:0000318"/>
    <property type="project" value="GO_Central"/>
</dbReference>
<dbReference type="Gene3D" id="2.160.20.10">
    <property type="entry name" value="Single-stranded right-handed beta-helix, Pectin lyase-like"/>
    <property type="match status" value="1"/>
</dbReference>
<dbReference type="PROSITE" id="PS00503">
    <property type="entry name" value="PECTINESTERASE_2"/>
    <property type="match status" value="1"/>
</dbReference>
<dbReference type="PANTHER" id="PTHR31321">
    <property type="entry name" value="ACYL-COA THIOESTER HYDROLASE YBHC-RELATED"/>
    <property type="match status" value="1"/>
</dbReference>
<dbReference type="GO" id="GO:0042545">
    <property type="term" value="P:cell wall modification"/>
    <property type="evidence" value="ECO:0007669"/>
    <property type="project" value="UniProtKB-UniRule"/>
</dbReference>
<dbReference type="EMBL" id="DS566039">
    <property type="status" value="NOT_ANNOTATED_CDS"/>
    <property type="molecule type" value="Genomic_DNA"/>
</dbReference>
<evidence type="ECO:0000256" key="7">
    <source>
        <dbReference type="ARBA" id="ARBA00022801"/>
    </source>
</evidence>
<reference evidence="13" key="2">
    <citation type="submission" date="2015-06" db="UniProtKB">
        <authorList>
            <consortium name="EnsemblProtists"/>
        </authorList>
    </citation>
    <scope>IDENTIFICATION</scope>
    <source>
        <strain evidence="13">Pr102</strain>
    </source>
</reference>
<proteinExistence type="inferred from homology"/>
<evidence type="ECO:0000256" key="4">
    <source>
        <dbReference type="ARBA" id="ARBA00013229"/>
    </source>
</evidence>
<evidence type="ECO:0000256" key="1">
    <source>
        <dbReference type="ARBA" id="ARBA00004613"/>
    </source>
</evidence>
<keyword evidence="7 11" id="KW-0378">Hydrolase</keyword>
<comment type="subcellular location">
    <subcellularLocation>
        <location evidence="1">Secreted</location>
    </subcellularLocation>
</comment>
<keyword evidence="5" id="KW-0964">Secreted</keyword>
<dbReference type="InterPro" id="IPR000070">
    <property type="entry name" value="Pectinesterase_cat"/>
</dbReference>
<dbReference type="PANTHER" id="PTHR31321:SF57">
    <property type="entry name" value="PECTINESTERASE 53-RELATED"/>
    <property type="match status" value="1"/>
</dbReference>
<dbReference type="EnsemblProtists" id="Phyra79718">
    <property type="protein sequence ID" value="Phyra79718"/>
    <property type="gene ID" value="Phyra79718"/>
</dbReference>
<dbReference type="UniPathway" id="UPA00545">
    <property type="reaction ID" value="UER00823"/>
</dbReference>
<evidence type="ECO:0000256" key="6">
    <source>
        <dbReference type="ARBA" id="ARBA00022729"/>
    </source>
</evidence>
<evidence type="ECO:0000256" key="11">
    <source>
        <dbReference type="RuleBase" id="RU000589"/>
    </source>
</evidence>
<reference evidence="14" key="1">
    <citation type="journal article" date="2006" name="Science">
        <title>Phytophthora genome sequences uncover evolutionary origins and mechanisms of pathogenesis.</title>
        <authorList>
            <person name="Tyler B.M."/>
            <person name="Tripathy S."/>
            <person name="Zhang X."/>
            <person name="Dehal P."/>
            <person name="Jiang R.H."/>
            <person name="Aerts A."/>
            <person name="Arredondo F.D."/>
            <person name="Baxter L."/>
            <person name="Bensasson D."/>
            <person name="Beynon J.L."/>
            <person name="Chapman J."/>
            <person name="Damasceno C.M."/>
            <person name="Dorrance A.E."/>
            <person name="Dou D."/>
            <person name="Dickerman A.W."/>
            <person name="Dubchak I.L."/>
            <person name="Garbelotto M."/>
            <person name="Gijzen M."/>
            <person name="Gordon S.G."/>
            <person name="Govers F."/>
            <person name="Grunwald N.J."/>
            <person name="Huang W."/>
            <person name="Ivors K.L."/>
            <person name="Jones R.W."/>
            <person name="Kamoun S."/>
            <person name="Krampis K."/>
            <person name="Lamour K.H."/>
            <person name="Lee M.K."/>
            <person name="McDonald W.H."/>
            <person name="Medina M."/>
            <person name="Meijer H.J."/>
            <person name="Nordberg E.K."/>
            <person name="Maclean D.J."/>
            <person name="Ospina-Giraldo M.D."/>
            <person name="Morris P.F."/>
            <person name="Phuntumart V."/>
            <person name="Putnam N.H."/>
            <person name="Rash S."/>
            <person name="Rose J.K."/>
            <person name="Sakihama Y."/>
            <person name="Salamov A.A."/>
            <person name="Savidor A."/>
            <person name="Scheuring C.F."/>
            <person name="Smith B.M."/>
            <person name="Sobral B.W."/>
            <person name="Terry A."/>
            <person name="Torto-Alalibo T.A."/>
            <person name="Win J."/>
            <person name="Xu Z."/>
            <person name="Zhang H."/>
            <person name="Grigoriev I.V."/>
            <person name="Rokhsar D.S."/>
            <person name="Boore J.L."/>
        </authorList>
    </citation>
    <scope>NUCLEOTIDE SEQUENCE [LARGE SCALE GENOMIC DNA]</scope>
    <source>
        <strain evidence="14">Pr102</strain>
    </source>
</reference>
<dbReference type="OMA" id="PIKCCEK"/>
<accession>H3GS17</accession>
<dbReference type="eggNOG" id="ENOG502QQVX">
    <property type="taxonomic scope" value="Eukaryota"/>
</dbReference>
<dbReference type="InterPro" id="IPR012334">
    <property type="entry name" value="Pectin_lyas_fold"/>
</dbReference>
<dbReference type="InParanoid" id="H3GS17"/>